<dbReference type="OMA" id="MEIMPMS"/>
<dbReference type="InterPro" id="IPR036186">
    <property type="entry name" value="Serpin_sf"/>
</dbReference>
<evidence type="ECO:0000256" key="3">
    <source>
        <dbReference type="ARBA" id="ARBA00022900"/>
    </source>
</evidence>
<evidence type="ECO:0000259" key="5">
    <source>
        <dbReference type="SMART" id="SM00093"/>
    </source>
</evidence>
<dbReference type="InterPro" id="IPR042185">
    <property type="entry name" value="Serpin_sf_2"/>
</dbReference>
<dbReference type="SMART" id="SM00093">
    <property type="entry name" value="SERPIN"/>
    <property type="match status" value="1"/>
</dbReference>
<dbReference type="Pfam" id="PF00079">
    <property type="entry name" value="Serpin"/>
    <property type="match status" value="1"/>
</dbReference>
<dbReference type="InParanoid" id="A0A251SX70"/>
<dbReference type="Gene3D" id="3.30.497.10">
    <property type="entry name" value="Antithrombin, subunit I, domain 2"/>
    <property type="match status" value="1"/>
</dbReference>
<dbReference type="EMBL" id="CM007902">
    <property type="protein sequence ID" value="OTG03294.1"/>
    <property type="molecule type" value="Genomic_DNA"/>
</dbReference>
<dbReference type="InterPro" id="IPR023796">
    <property type="entry name" value="Serpin_dom"/>
</dbReference>
<dbReference type="Gene3D" id="2.30.39.10">
    <property type="entry name" value="Alpha-1-antitrypsin, domain 1"/>
    <property type="match status" value="1"/>
</dbReference>
<keyword evidence="2" id="KW-0646">Protease inhibitor</keyword>
<keyword evidence="3" id="KW-0722">Serine protease inhibitor</keyword>
<feature type="domain" description="Serpin" evidence="5">
    <location>
        <begin position="67"/>
        <end position="440"/>
    </location>
</feature>
<gene>
    <name evidence="7" type="ORF">HannXRQ_Chr13g0422491</name>
    <name evidence="6" type="ORF">HanXRQr2_Chr13g0612831</name>
</gene>
<protein>
    <submittedName>
        <fullName evidence="7">Putative serpin</fullName>
    </submittedName>
    <submittedName>
        <fullName evidence="6">Serpin family protein</fullName>
    </submittedName>
</protein>
<dbReference type="OrthoDB" id="1063785at2759"/>
<dbReference type="FunCoup" id="A0A251SX70">
    <property type="interactions" value="786"/>
</dbReference>
<evidence type="ECO:0000313" key="7">
    <source>
        <dbReference type="EMBL" id="OTG03294.1"/>
    </source>
</evidence>
<proteinExistence type="inferred from homology"/>
<name>A0A251SX70_HELAN</name>
<dbReference type="FunFam" id="3.30.497.10:FF:000012">
    <property type="entry name" value="Predicted protein"/>
    <property type="match status" value="1"/>
</dbReference>
<reference evidence="6" key="3">
    <citation type="submission" date="2020-06" db="EMBL/GenBank/DDBJ databases">
        <title>Helianthus annuus Genome sequencing and assembly Release 2.</title>
        <authorList>
            <person name="Gouzy J."/>
            <person name="Langlade N."/>
            <person name="Munos S."/>
        </authorList>
    </citation>
    <scope>NUCLEOTIDE SEQUENCE</scope>
    <source>
        <tissue evidence="6">Leaves</tissue>
    </source>
</reference>
<keyword evidence="8" id="KW-1185">Reference proteome</keyword>
<reference evidence="7" key="2">
    <citation type="submission" date="2017-02" db="EMBL/GenBank/DDBJ databases">
        <title>Sunflower complete genome.</title>
        <authorList>
            <person name="Langlade N."/>
            <person name="Munos S."/>
        </authorList>
    </citation>
    <scope>NUCLEOTIDE SEQUENCE [LARGE SCALE GENOMIC DNA]</scope>
    <source>
        <tissue evidence="7">Leaves</tissue>
    </source>
</reference>
<dbReference type="InterPro" id="IPR023795">
    <property type="entry name" value="Serpin_CS"/>
</dbReference>
<evidence type="ECO:0000313" key="8">
    <source>
        <dbReference type="Proteomes" id="UP000215914"/>
    </source>
</evidence>
<dbReference type="Gramene" id="mRNA:HanXRQr2_Chr13g0612831">
    <property type="protein sequence ID" value="mRNA:HanXRQr2_Chr13g0612831"/>
    <property type="gene ID" value="HanXRQr2_Chr13g0612831"/>
</dbReference>
<dbReference type="InterPro" id="IPR042178">
    <property type="entry name" value="Serpin_sf_1"/>
</dbReference>
<dbReference type="CDD" id="cd02043">
    <property type="entry name" value="serpinP_plants"/>
    <property type="match status" value="1"/>
</dbReference>
<dbReference type="AlphaFoldDB" id="A0A251SX70"/>
<dbReference type="GO" id="GO:0005615">
    <property type="term" value="C:extracellular space"/>
    <property type="evidence" value="ECO:0000318"/>
    <property type="project" value="GO_Central"/>
</dbReference>
<dbReference type="PANTHER" id="PTHR11461">
    <property type="entry name" value="SERINE PROTEASE INHIBITOR, SERPIN"/>
    <property type="match status" value="1"/>
</dbReference>
<dbReference type="EMBL" id="MNCJ02000328">
    <property type="protein sequence ID" value="KAF5775508.1"/>
    <property type="molecule type" value="Genomic_DNA"/>
</dbReference>
<dbReference type="PROSITE" id="PS00284">
    <property type="entry name" value="SERPIN"/>
    <property type="match status" value="1"/>
</dbReference>
<reference evidence="6 8" key="1">
    <citation type="journal article" date="2017" name="Nature">
        <title>The sunflower genome provides insights into oil metabolism, flowering and Asterid evolution.</title>
        <authorList>
            <person name="Badouin H."/>
            <person name="Gouzy J."/>
            <person name="Grassa C.J."/>
            <person name="Murat F."/>
            <person name="Staton S.E."/>
            <person name="Cottret L."/>
            <person name="Lelandais-Briere C."/>
            <person name="Owens G.L."/>
            <person name="Carrere S."/>
            <person name="Mayjonade B."/>
            <person name="Legrand L."/>
            <person name="Gill N."/>
            <person name="Kane N.C."/>
            <person name="Bowers J.E."/>
            <person name="Hubner S."/>
            <person name="Bellec A."/>
            <person name="Berard A."/>
            <person name="Berges H."/>
            <person name="Blanchet N."/>
            <person name="Boniface M.C."/>
            <person name="Brunel D."/>
            <person name="Catrice O."/>
            <person name="Chaidir N."/>
            <person name="Claudel C."/>
            <person name="Donnadieu C."/>
            <person name="Faraut T."/>
            <person name="Fievet G."/>
            <person name="Helmstetter N."/>
            <person name="King M."/>
            <person name="Knapp S.J."/>
            <person name="Lai Z."/>
            <person name="Le Paslier M.C."/>
            <person name="Lippi Y."/>
            <person name="Lorenzon L."/>
            <person name="Mandel J.R."/>
            <person name="Marage G."/>
            <person name="Marchand G."/>
            <person name="Marquand E."/>
            <person name="Bret-Mestries E."/>
            <person name="Morien E."/>
            <person name="Nambeesan S."/>
            <person name="Nguyen T."/>
            <person name="Pegot-Espagnet P."/>
            <person name="Pouilly N."/>
            <person name="Raftis F."/>
            <person name="Sallet E."/>
            <person name="Schiex T."/>
            <person name="Thomas J."/>
            <person name="Vandecasteele C."/>
            <person name="Vares D."/>
            <person name="Vear F."/>
            <person name="Vautrin S."/>
            <person name="Crespi M."/>
            <person name="Mangin B."/>
            <person name="Burke J.M."/>
            <person name="Salse J."/>
            <person name="Munos S."/>
            <person name="Vincourt P."/>
            <person name="Rieseberg L.H."/>
            <person name="Langlade N.B."/>
        </authorList>
    </citation>
    <scope>NUCLEOTIDE SEQUENCE [LARGE SCALE GENOMIC DNA]</scope>
    <source>
        <strain evidence="8">cv. SF193</strain>
        <tissue evidence="6">Leaves</tissue>
    </source>
</reference>
<evidence type="ECO:0000256" key="1">
    <source>
        <dbReference type="ARBA" id="ARBA00009500"/>
    </source>
</evidence>
<accession>A0A251SX70</accession>
<organism evidence="7 8">
    <name type="scientific">Helianthus annuus</name>
    <name type="common">Common sunflower</name>
    <dbReference type="NCBI Taxonomy" id="4232"/>
    <lineage>
        <taxon>Eukaryota</taxon>
        <taxon>Viridiplantae</taxon>
        <taxon>Streptophyta</taxon>
        <taxon>Embryophyta</taxon>
        <taxon>Tracheophyta</taxon>
        <taxon>Spermatophyta</taxon>
        <taxon>Magnoliopsida</taxon>
        <taxon>eudicotyledons</taxon>
        <taxon>Gunneridae</taxon>
        <taxon>Pentapetalae</taxon>
        <taxon>asterids</taxon>
        <taxon>campanulids</taxon>
        <taxon>Asterales</taxon>
        <taxon>Asteraceae</taxon>
        <taxon>Asteroideae</taxon>
        <taxon>Heliantheae alliance</taxon>
        <taxon>Heliantheae</taxon>
        <taxon>Helianthus</taxon>
    </lineage>
</organism>
<evidence type="ECO:0000256" key="4">
    <source>
        <dbReference type="RuleBase" id="RU000411"/>
    </source>
</evidence>
<dbReference type="SUPFAM" id="SSF56574">
    <property type="entry name" value="Serpins"/>
    <property type="match status" value="1"/>
</dbReference>
<evidence type="ECO:0000256" key="2">
    <source>
        <dbReference type="ARBA" id="ARBA00022690"/>
    </source>
</evidence>
<evidence type="ECO:0000313" key="6">
    <source>
        <dbReference type="EMBL" id="KAF5775508.1"/>
    </source>
</evidence>
<dbReference type="PANTHER" id="PTHR11461:SF211">
    <property type="entry name" value="GH10112P-RELATED"/>
    <property type="match status" value="1"/>
</dbReference>
<dbReference type="GO" id="GO:0004867">
    <property type="term" value="F:serine-type endopeptidase inhibitor activity"/>
    <property type="evidence" value="ECO:0007669"/>
    <property type="project" value="UniProtKB-KW"/>
</dbReference>
<dbReference type="Proteomes" id="UP000215914">
    <property type="component" value="Chromosome 13"/>
</dbReference>
<sequence>MASIFRPSTFNKLKPLLQAKATAFGTFRPKSLMGLLPPTLLPMAGASRMAHAKALQQPIRNQTHVSTTLAAHLLSKEPDSNVVFSPLSIHAALSLLAEGTKGQTHNQLLDFLKTSTRYDLSSLYSQHVSSILADGSPNGGPRLSFASGVWVDKTLSIKSPFKQVVDNVYKATCEHVDFLNKAGEVRKEVNTWVEKHTNNLIKELLPNGAVTNLTRLIFANAIYFKGAWREKFDRSKTKKSVFHLLNGNKVQVPFMTSKENQFVREYDNFKVLGLPYSRGKDKRQFTMYFYLPNAEDGLKSLVEKMGSTSNFLDNHIPYQEVKVGRFLIPKFKMGFGFEASNILQELGLVLPFNSKDGLTEIADSSLGEKLDVSSIYHEALVEVNEEGTEAAAVTAMVVIGSARRVQIPKKVDFVADHPFMFVIREDVTGAVLFMGQVTNPSATSD</sequence>
<dbReference type="InterPro" id="IPR000215">
    <property type="entry name" value="Serpin_fam"/>
</dbReference>
<comment type="similarity">
    <text evidence="1 4">Belongs to the serpin family.</text>
</comment>